<comment type="caution">
    <text evidence="2">The sequence shown here is derived from an EMBL/GenBank/DDBJ whole genome shotgun (WGS) entry which is preliminary data.</text>
</comment>
<evidence type="ECO:0000313" key="2">
    <source>
        <dbReference type="EMBL" id="KAK4320315.1"/>
    </source>
</evidence>
<dbReference type="Proteomes" id="UP001292094">
    <property type="component" value="Unassembled WGS sequence"/>
</dbReference>
<feature type="compositionally biased region" description="Basic and acidic residues" evidence="1">
    <location>
        <begin position="11"/>
        <end position="32"/>
    </location>
</feature>
<name>A0AAE1UIJ6_9EUCA</name>
<evidence type="ECO:0000313" key="3">
    <source>
        <dbReference type="Proteomes" id="UP001292094"/>
    </source>
</evidence>
<keyword evidence="3" id="KW-1185">Reference proteome</keyword>
<dbReference type="AlphaFoldDB" id="A0AAE1UIJ6"/>
<gene>
    <name evidence="2" type="ORF">Pmani_008821</name>
</gene>
<dbReference type="EMBL" id="JAWZYT010000676">
    <property type="protein sequence ID" value="KAK4320315.1"/>
    <property type="molecule type" value="Genomic_DNA"/>
</dbReference>
<accession>A0AAE1UIJ6</accession>
<reference evidence="2" key="1">
    <citation type="submission" date="2023-11" db="EMBL/GenBank/DDBJ databases">
        <title>Genome assemblies of two species of porcelain crab, Petrolisthes cinctipes and Petrolisthes manimaculis (Anomura: Porcellanidae).</title>
        <authorList>
            <person name="Angst P."/>
        </authorList>
    </citation>
    <scope>NUCLEOTIDE SEQUENCE</scope>
    <source>
        <strain evidence="2">PB745_02</strain>
        <tissue evidence="2">Gill</tissue>
    </source>
</reference>
<organism evidence="2 3">
    <name type="scientific">Petrolisthes manimaculis</name>
    <dbReference type="NCBI Taxonomy" id="1843537"/>
    <lineage>
        <taxon>Eukaryota</taxon>
        <taxon>Metazoa</taxon>
        <taxon>Ecdysozoa</taxon>
        <taxon>Arthropoda</taxon>
        <taxon>Crustacea</taxon>
        <taxon>Multicrustacea</taxon>
        <taxon>Malacostraca</taxon>
        <taxon>Eumalacostraca</taxon>
        <taxon>Eucarida</taxon>
        <taxon>Decapoda</taxon>
        <taxon>Pleocyemata</taxon>
        <taxon>Anomura</taxon>
        <taxon>Galatheoidea</taxon>
        <taxon>Porcellanidae</taxon>
        <taxon>Petrolisthes</taxon>
    </lineage>
</organism>
<evidence type="ECO:0000256" key="1">
    <source>
        <dbReference type="SAM" id="MobiDB-lite"/>
    </source>
</evidence>
<protein>
    <submittedName>
        <fullName evidence="2">Uncharacterized protein</fullName>
    </submittedName>
</protein>
<feature type="region of interest" description="Disordered" evidence="1">
    <location>
        <begin position="11"/>
        <end position="62"/>
    </location>
</feature>
<sequence>MPLPLPYCCREESSDPHDVDSMESDDSHRDFPRYGITLNPTIPGPSTILSQSKPASTSKSCHTPFTHNRSIWSQVSHTPSSHIKYITSPVSNTNSCYKSTSQHSPINIKGSHNTVLLQNNSFGNTTCQIGME</sequence>
<proteinExistence type="predicted"/>
<feature type="compositionally biased region" description="Polar residues" evidence="1">
    <location>
        <begin position="47"/>
        <end position="62"/>
    </location>
</feature>